<feature type="chain" id="PRO_5024401662" evidence="2">
    <location>
        <begin position="20"/>
        <end position="567"/>
    </location>
</feature>
<evidence type="ECO:0000256" key="2">
    <source>
        <dbReference type="SAM" id="SignalP"/>
    </source>
</evidence>
<keyword evidence="2" id="KW-0732">Signal</keyword>
<feature type="compositionally biased region" description="Basic and acidic residues" evidence="1">
    <location>
        <begin position="378"/>
        <end position="401"/>
    </location>
</feature>
<feature type="compositionally biased region" description="Basic and acidic residues" evidence="1">
    <location>
        <begin position="142"/>
        <end position="155"/>
    </location>
</feature>
<feature type="signal peptide" evidence="2">
    <location>
        <begin position="1"/>
        <end position="19"/>
    </location>
</feature>
<feature type="compositionally biased region" description="Basic and acidic residues" evidence="1">
    <location>
        <begin position="471"/>
        <end position="487"/>
    </location>
</feature>
<organism evidence="3 4">
    <name type="scientific">Photinus pyralis</name>
    <name type="common">Common eastern firefly</name>
    <name type="synonym">Lampyris pyralis</name>
    <dbReference type="NCBI Taxonomy" id="7054"/>
    <lineage>
        <taxon>Eukaryota</taxon>
        <taxon>Metazoa</taxon>
        <taxon>Ecdysozoa</taxon>
        <taxon>Arthropoda</taxon>
        <taxon>Hexapoda</taxon>
        <taxon>Insecta</taxon>
        <taxon>Pterygota</taxon>
        <taxon>Neoptera</taxon>
        <taxon>Endopterygota</taxon>
        <taxon>Coleoptera</taxon>
        <taxon>Polyphaga</taxon>
        <taxon>Elateriformia</taxon>
        <taxon>Elateroidea</taxon>
        <taxon>Lampyridae</taxon>
        <taxon>Lampyrinae</taxon>
        <taxon>Photinus</taxon>
    </lineage>
</organism>
<evidence type="ECO:0000313" key="4">
    <source>
        <dbReference type="Proteomes" id="UP000327044"/>
    </source>
</evidence>
<proteinExistence type="predicted"/>
<feature type="region of interest" description="Disordered" evidence="1">
    <location>
        <begin position="372"/>
        <end position="444"/>
    </location>
</feature>
<dbReference type="EMBL" id="VVIM01000001">
    <property type="protein sequence ID" value="KAB0803990.1"/>
    <property type="molecule type" value="Genomic_DNA"/>
</dbReference>
<dbReference type="AlphaFoldDB" id="A0A5N4B3N8"/>
<keyword evidence="4" id="KW-1185">Reference proteome</keyword>
<evidence type="ECO:0000313" key="3">
    <source>
        <dbReference type="EMBL" id="KAB0803990.1"/>
    </source>
</evidence>
<name>A0A5N4B3N8_PHOPY</name>
<feature type="region of interest" description="Disordered" evidence="1">
    <location>
        <begin position="39"/>
        <end position="155"/>
    </location>
</feature>
<feature type="compositionally biased region" description="Basic residues" evidence="1">
    <location>
        <begin position="501"/>
        <end position="518"/>
    </location>
</feature>
<feature type="region of interest" description="Disordered" evidence="1">
    <location>
        <begin position="321"/>
        <end position="342"/>
    </location>
</feature>
<feature type="compositionally biased region" description="Basic residues" evidence="1">
    <location>
        <begin position="298"/>
        <end position="307"/>
    </location>
</feature>
<sequence length="567" mass="64340">MNQVVLLLLVTSVVTTTLCAHIPVKGGGRLQAKDIKNEDTTQNKSGLGSFESRLKDQETTRSEERAHRDATISAEGKSEREVKEESQLSTNTHEENHHSKTLNGEKQVYKKTTENQTQNKVSVREQTSSEGDASLTSPKQIALEDDRKVHSTEGVHTHTILDDKINDKKVNLEETRHVVHDSQAHHSYPDKIHHNEQKTVIMQDVIDHEQNSQRHHQLNINVHGSGNQQGNQKSDVPLIPSFGDNFEDAPVVPLLPKQEGALKIDNVGEEKLDGSAFEGTTGQLGDDKVAKSEGKHHDLPKHHAHHERHWDHDYDYDRHPIDHHHHHEGPIHKHVPTPAPKIEEKKEVIKTDDTRVIQEESGKKDETVLQVETNTGSAKREEEQKEVKVEVANVEKEEKSTEGSSVISKDVTTHHVHEHHPHHGHDCHEEKHDHHHGPTTTKPITVKDEEGAKIDVTDVRIDSGSDLSSFDSKREEETKVVTAEDKSSAGSTGVAAELPKKPVHHPVKGGHPHHHWHHHEHDYDDDDDSHEYHHHEKFHHRPSYDHHDGHHHDYSHGSPYHGYWTDY</sequence>
<feature type="compositionally biased region" description="Polar residues" evidence="1">
    <location>
        <begin position="114"/>
        <end position="139"/>
    </location>
</feature>
<gene>
    <name evidence="3" type="ORF">PPYR_00960</name>
</gene>
<protein>
    <submittedName>
        <fullName evidence="3">Uncharacterized protein</fullName>
    </submittedName>
</protein>
<evidence type="ECO:0000256" key="1">
    <source>
        <dbReference type="SAM" id="MobiDB-lite"/>
    </source>
</evidence>
<accession>A0A5N4B3N8</accession>
<feature type="compositionally biased region" description="Basic residues" evidence="1">
    <location>
        <begin position="414"/>
        <end position="423"/>
    </location>
</feature>
<feature type="compositionally biased region" description="Basic and acidic residues" evidence="1">
    <location>
        <begin position="52"/>
        <end position="98"/>
    </location>
</feature>
<comment type="caution">
    <text evidence="3">The sequence shown here is derived from an EMBL/GenBank/DDBJ whole genome shotgun (WGS) entry which is preliminary data.</text>
</comment>
<dbReference type="InParanoid" id="A0A5N4B3N8"/>
<reference evidence="3 4" key="1">
    <citation type="journal article" date="2018" name="Elife">
        <title>Firefly genomes illuminate parallel origins of bioluminescence in beetles.</title>
        <authorList>
            <person name="Fallon T.R."/>
            <person name="Lower S.E."/>
            <person name="Chang C.H."/>
            <person name="Bessho-Uehara M."/>
            <person name="Martin G.J."/>
            <person name="Bewick A.J."/>
            <person name="Behringer M."/>
            <person name="Debat H.J."/>
            <person name="Wong I."/>
            <person name="Day J.C."/>
            <person name="Suvorov A."/>
            <person name="Silva C.J."/>
            <person name="Stanger-Hall K.F."/>
            <person name="Hall D.W."/>
            <person name="Schmitz R.J."/>
            <person name="Nelson D.R."/>
            <person name="Lewis S.M."/>
            <person name="Shigenobu S."/>
            <person name="Bybee S.M."/>
            <person name="Larracuente A.M."/>
            <person name="Oba Y."/>
            <person name="Weng J.K."/>
        </authorList>
    </citation>
    <scope>NUCLEOTIDE SEQUENCE [LARGE SCALE GENOMIC DNA]</scope>
    <source>
        <strain evidence="3">1611_PpyrPB1</strain>
        <tissue evidence="3">Whole body</tissue>
    </source>
</reference>
<dbReference type="Proteomes" id="UP000327044">
    <property type="component" value="Unassembled WGS sequence"/>
</dbReference>
<feature type="compositionally biased region" description="Basic residues" evidence="1">
    <location>
        <begin position="321"/>
        <end position="335"/>
    </location>
</feature>
<feature type="compositionally biased region" description="Basic and acidic residues" evidence="1">
    <location>
        <begin position="285"/>
        <end position="297"/>
    </location>
</feature>
<feature type="region of interest" description="Disordered" evidence="1">
    <location>
        <begin position="273"/>
        <end position="307"/>
    </location>
</feature>
<feature type="region of interest" description="Disordered" evidence="1">
    <location>
        <begin position="460"/>
        <end position="550"/>
    </location>
</feature>